<sequence>MTTTTTAWWQYIEEGLERNGLNQSHLADTIGLNRGGMSQWRNGGVAPRDKQIIRAVAEALGTSVLEALVAAGYLTQDEWEAERNATPIEERTDEELLQELLRRAQKRKPTPQPEPVKKPARSTVATRKTTKTTRTQSKRSKS</sequence>
<dbReference type="RefSeq" id="WP_269572209.1">
    <property type="nucleotide sequence ID" value="NZ_JAPWIU010000061.1"/>
</dbReference>
<feature type="domain" description="HTH cro/C1-type" evidence="2">
    <location>
        <begin position="12"/>
        <end position="67"/>
    </location>
</feature>
<evidence type="ECO:0000313" key="3">
    <source>
        <dbReference type="EMBL" id="CDZ88930.1"/>
    </source>
</evidence>
<proteinExistence type="predicted"/>
<gene>
    <name evidence="3" type="ORF">RHRU231_450097</name>
</gene>
<dbReference type="SMART" id="SM00530">
    <property type="entry name" value="HTH_XRE"/>
    <property type="match status" value="1"/>
</dbReference>
<dbReference type="EMBL" id="CCSD01000056">
    <property type="protein sequence ID" value="CDZ88930.1"/>
    <property type="molecule type" value="Genomic_DNA"/>
</dbReference>
<dbReference type="PROSITE" id="PS50943">
    <property type="entry name" value="HTH_CROC1"/>
    <property type="match status" value="1"/>
</dbReference>
<dbReference type="InterPro" id="IPR001387">
    <property type="entry name" value="Cro/C1-type_HTH"/>
</dbReference>
<organism evidence="3 4">
    <name type="scientific">Rhodococcus ruber</name>
    <dbReference type="NCBI Taxonomy" id="1830"/>
    <lineage>
        <taxon>Bacteria</taxon>
        <taxon>Bacillati</taxon>
        <taxon>Actinomycetota</taxon>
        <taxon>Actinomycetes</taxon>
        <taxon>Mycobacteriales</taxon>
        <taxon>Nocardiaceae</taxon>
        <taxon>Rhodococcus</taxon>
    </lineage>
</organism>
<dbReference type="Proteomes" id="UP000042997">
    <property type="component" value="Unassembled WGS sequence"/>
</dbReference>
<feature type="region of interest" description="Disordered" evidence="1">
    <location>
        <begin position="102"/>
        <end position="142"/>
    </location>
</feature>
<dbReference type="InterPro" id="IPR010982">
    <property type="entry name" value="Lambda_DNA-bd_dom_sf"/>
</dbReference>
<evidence type="ECO:0000256" key="1">
    <source>
        <dbReference type="SAM" id="MobiDB-lite"/>
    </source>
</evidence>
<dbReference type="AlphaFoldDB" id="A0A098BL20"/>
<evidence type="ECO:0000259" key="2">
    <source>
        <dbReference type="PROSITE" id="PS50943"/>
    </source>
</evidence>
<reference evidence="3 4" key="1">
    <citation type="journal article" date="2014" name="Genome Announc.">
        <title>Draft Genome Sequence of Propane- and Butane-Oxidizing Actinobacterium Rhodococcus ruber IEGM 231.</title>
        <authorList>
            <person name="Ivshina I.B."/>
            <person name="Kuyukina M.S."/>
            <person name="Krivoruchko A.V."/>
            <person name="Barbe V."/>
            <person name="Fischer C."/>
        </authorList>
    </citation>
    <scope>NUCLEOTIDE SEQUENCE [LARGE SCALE GENOMIC DNA]</scope>
</reference>
<accession>A0A098BL20</accession>
<feature type="compositionally biased region" description="Basic residues" evidence="1">
    <location>
        <begin position="128"/>
        <end position="142"/>
    </location>
</feature>
<evidence type="ECO:0000313" key="4">
    <source>
        <dbReference type="Proteomes" id="UP000042997"/>
    </source>
</evidence>
<dbReference type="SUPFAM" id="SSF47413">
    <property type="entry name" value="lambda repressor-like DNA-binding domains"/>
    <property type="match status" value="1"/>
</dbReference>
<dbReference type="CDD" id="cd00093">
    <property type="entry name" value="HTH_XRE"/>
    <property type="match status" value="1"/>
</dbReference>
<name>A0A098BL20_9NOCA</name>
<protein>
    <recommendedName>
        <fullName evidence="2">HTH cro/C1-type domain-containing protein</fullName>
    </recommendedName>
</protein>
<dbReference type="Gene3D" id="1.10.260.40">
    <property type="entry name" value="lambda repressor-like DNA-binding domains"/>
    <property type="match status" value="1"/>
</dbReference>
<dbReference type="GO" id="GO:0003677">
    <property type="term" value="F:DNA binding"/>
    <property type="evidence" value="ECO:0007669"/>
    <property type="project" value="InterPro"/>
</dbReference>